<dbReference type="SMR" id="A0A0R0GKZ3"/>
<keyword evidence="4" id="KW-1185">Reference proteome</keyword>
<evidence type="ECO:0000313" key="4">
    <source>
        <dbReference type="Proteomes" id="UP000008827"/>
    </source>
</evidence>
<reference evidence="2" key="3">
    <citation type="submission" date="2018-07" db="EMBL/GenBank/DDBJ databases">
        <title>WGS assembly of Glycine max.</title>
        <authorList>
            <person name="Schmutz J."/>
            <person name="Cannon S."/>
            <person name="Schlueter J."/>
            <person name="Ma J."/>
            <person name="Mitros T."/>
            <person name="Nelson W."/>
            <person name="Hyten D."/>
            <person name="Song Q."/>
            <person name="Thelen J."/>
            <person name="Cheng J."/>
            <person name="Xu D."/>
            <person name="Hellsten U."/>
            <person name="May G."/>
            <person name="Yu Y."/>
            <person name="Sakurai T."/>
            <person name="Umezawa T."/>
            <person name="Bhattacharyya M."/>
            <person name="Sandhu D."/>
            <person name="Valliyodan B."/>
            <person name="Lindquist E."/>
            <person name="Peto M."/>
            <person name="Grant D."/>
            <person name="Shu S."/>
            <person name="Goodstein D."/>
            <person name="Barry K."/>
            <person name="Futrell-Griggs M."/>
            <person name="Abernathy B."/>
            <person name="Du J."/>
            <person name="Tian Z."/>
            <person name="Zhu L."/>
            <person name="Gill N."/>
            <person name="Joshi T."/>
            <person name="Libault M."/>
            <person name="Sethuraman A."/>
            <person name="Zhang X."/>
            <person name="Shinozaki K."/>
            <person name="Nguyen H."/>
            <person name="Wing R."/>
            <person name="Cregan P."/>
            <person name="Specht J."/>
            <person name="Grimwood J."/>
            <person name="Rokhsar D."/>
            <person name="Stacey G."/>
            <person name="Shoemaker R."/>
            <person name="Jackson S."/>
        </authorList>
    </citation>
    <scope>NUCLEOTIDE SEQUENCE</scope>
    <source>
        <tissue evidence="2">Callus</tissue>
    </source>
</reference>
<dbReference type="OMA" id="HSCIATN"/>
<evidence type="ECO:0000313" key="2">
    <source>
        <dbReference type="EMBL" id="KRH16419.1"/>
    </source>
</evidence>
<name>A0A0R0GKZ3_SOYBN</name>
<dbReference type="GO" id="GO:0004523">
    <property type="term" value="F:RNA-DNA hybrid ribonuclease activity"/>
    <property type="evidence" value="ECO:0007669"/>
    <property type="project" value="InterPro"/>
</dbReference>
<dbReference type="PANTHER" id="PTHR47074:SF48">
    <property type="entry name" value="POLYNUCLEOTIDYL TRANSFERASE, RIBONUCLEASE H-LIKE SUPERFAMILY PROTEIN"/>
    <property type="match status" value="1"/>
</dbReference>
<dbReference type="PANTHER" id="PTHR47074">
    <property type="entry name" value="BNAC02G40300D PROTEIN"/>
    <property type="match status" value="1"/>
</dbReference>
<dbReference type="Gramene" id="KRH16419">
    <property type="protein sequence ID" value="KRH16419"/>
    <property type="gene ID" value="GLYMA_14G154800"/>
</dbReference>
<accession>A0A0R0GKZ3</accession>
<dbReference type="SUPFAM" id="SSF53098">
    <property type="entry name" value="Ribonuclease H-like"/>
    <property type="match status" value="1"/>
</dbReference>
<sequence length="179" mass="20468">MHKACGKCFSRYFYDYIMWSVWSRRKELVWEGARSEAAFFPTVGVFGFDACIRDDTGSVVRAFSDYKQCLPKVHEGEALRDAIFWLRHLDIEDVTIEMDCQSIVNNIYNGQSDFSEFGATIKQCRDLLQSLPNFKVCFVRIQTNFLAHSIARAASSYAGPHFFSEFHSCIATNSDLAVI</sequence>
<dbReference type="Pfam" id="PF13456">
    <property type="entry name" value="RVT_3"/>
    <property type="match status" value="1"/>
</dbReference>
<dbReference type="InterPro" id="IPR002156">
    <property type="entry name" value="RNaseH_domain"/>
</dbReference>
<proteinExistence type="predicted"/>
<dbReference type="GO" id="GO:0003676">
    <property type="term" value="F:nucleic acid binding"/>
    <property type="evidence" value="ECO:0007669"/>
    <property type="project" value="InterPro"/>
</dbReference>
<dbReference type="InterPro" id="IPR012337">
    <property type="entry name" value="RNaseH-like_sf"/>
</dbReference>
<dbReference type="EMBL" id="CM000847">
    <property type="protein sequence ID" value="KRH16419.1"/>
    <property type="molecule type" value="Genomic_DNA"/>
</dbReference>
<protein>
    <recommendedName>
        <fullName evidence="1">RNase H type-1 domain-containing protein</fullName>
    </recommendedName>
</protein>
<gene>
    <name evidence="2" type="ORF">GLYMA_14G154800</name>
</gene>
<dbReference type="Gene3D" id="3.30.420.10">
    <property type="entry name" value="Ribonuclease H-like superfamily/Ribonuclease H"/>
    <property type="match status" value="1"/>
</dbReference>
<dbReference type="InterPro" id="IPR036397">
    <property type="entry name" value="RNaseH_sf"/>
</dbReference>
<dbReference type="InterPro" id="IPR052929">
    <property type="entry name" value="RNase_H-like_EbsB-rel"/>
</dbReference>
<dbReference type="InterPro" id="IPR044730">
    <property type="entry name" value="RNase_H-like_dom_plant"/>
</dbReference>
<reference evidence="3" key="2">
    <citation type="submission" date="2018-02" db="UniProtKB">
        <authorList>
            <consortium name="EnsemblPlants"/>
        </authorList>
    </citation>
    <scope>IDENTIFICATION</scope>
    <source>
        <strain evidence="3">Williams 82</strain>
    </source>
</reference>
<evidence type="ECO:0000313" key="3">
    <source>
        <dbReference type="EnsemblPlants" id="KRH16419"/>
    </source>
</evidence>
<organism evidence="2">
    <name type="scientific">Glycine max</name>
    <name type="common">Soybean</name>
    <name type="synonym">Glycine hispida</name>
    <dbReference type="NCBI Taxonomy" id="3847"/>
    <lineage>
        <taxon>Eukaryota</taxon>
        <taxon>Viridiplantae</taxon>
        <taxon>Streptophyta</taxon>
        <taxon>Embryophyta</taxon>
        <taxon>Tracheophyta</taxon>
        <taxon>Spermatophyta</taxon>
        <taxon>Magnoliopsida</taxon>
        <taxon>eudicotyledons</taxon>
        <taxon>Gunneridae</taxon>
        <taxon>Pentapetalae</taxon>
        <taxon>rosids</taxon>
        <taxon>fabids</taxon>
        <taxon>Fabales</taxon>
        <taxon>Fabaceae</taxon>
        <taxon>Papilionoideae</taxon>
        <taxon>50 kb inversion clade</taxon>
        <taxon>NPAAA clade</taxon>
        <taxon>indigoferoid/millettioid clade</taxon>
        <taxon>Phaseoleae</taxon>
        <taxon>Glycine</taxon>
        <taxon>Glycine subgen. Soja</taxon>
    </lineage>
</organism>
<evidence type="ECO:0000259" key="1">
    <source>
        <dbReference type="Pfam" id="PF13456"/>
    </source>
</evidence>
<dbReference type="EnsemblPlants" id="KRH16419">
    <property type="protein sequence ID" value="KRH16419"/>
    <property type="gene ID" value="GLYMA_14G154800"/>
</dbReference>
<dbReference type="InParanoid" id="A0A0R0GKZ3"/>
<dbReference type="AlphaFoldDB" id="A0A0R0GKZ3"/>
<feature type="domain" description="RNase H type-1" evidence="1">
    <location>
        <begin position="48"/>
        <end position="154"/>
    </location>
</feature>
<dbReference type="CDD" id="cd06222">
    <property type="entry name" value="RNase_H_like"/>
    <property type="match status" value="1"/>
</dbReference>
<reference evidence="2 3" key="1">
    <citation type="journal article" date="2010" name="Nature">
        <title>Genome sequence of the palaeopolyploid soybean.</title>
        <authorList>
            <person name="Schmutz J."/>
            <person name="Cannon S.B."/>
            <person name="Schlueter J."/>
            <person name="Ma J."/>
            <person name="Mitros T."/>
            <person name="Nelson W."/>
            <person name="Hyten D.L."/>
            <person name="Song Q."/>
            <person name="Thelen J.J."/>
            <person name="Cheng J."/>
            <person name="Xu D."/>
            <person name="Hellsten U."/>
            <person name="May G.D."/>
            <person name="Yu Y."/>
            <person name="Sakurai T."/>
            <person name="Umezawa T."/>
            <person name="Bhattacharyya M.K."/>
            <person name="Sandhu D."/>
            <person name="Valliyodan B."/>
            <person name="Lindquist E."/>
            <person name="Peto M."/>
            <person name="Grant D."/>
            <person name="Shu S."/>
            <person name="Goodstein D."/>
            <person name="Barry K."/>
            <person name="Futrell-Griggs M."/>
            <person name="Abernathy B."/>
            <person name="Du J."/>
            <person name="Tian Z."/>
            <person name="Zhu L."/>
            <person name="Gill N."/>
            <person name="Joshi T."/>
            <person name="Libault M."/>
            <person name="Sethuraman A."/>
            <person name="Zhang X.-C."/>
            <person name="Shinozaki K."/>
            <person name="Nguyen H.T."/>
            <person name="Wing R.A."/>
            <person name="Cregan P."/>
            <person name="Specht J."/>
            <person name="Grimwood J."/>
            <person name="Rokhsar D."/>
            <person name="Stacey G."/>
            <person name="Shoemaker R.C."/>
            <person name="Jackson S.A."/>
        </authorList>
    </citation>
    <scope>NUCLEOTIDE SEQUENCE</scope>
    <source>
        <strain evidence="3">cv. Williams 82</strain>
        <tissue evidence="2">Callus</tissue>
    </source>
</reference>
<dbReference type="Proteomes" id="UP000008827">
    <property type="component" value="Chromosome 14"/>
</dbReference>